<evidence type="ECO:0000256" key="16">
    <source>
        <dbReference type="ARBA" id="ARBA00048552"/>
    </source>
</evidence>
<dbReference type="InterPro" id="IPR009674">
    <property type="entry name" value="Rpa2_dom_4"/>
</dbReference>
<keyword evidence="14" id="KW-0131">Cell cycle</keyword>
<dbReference type="CDD" id="cd00653">
    <property type="entry name" value="RNA_pol_B_RPB2"/>
    <property type="match status" value="1"/>
</dbReference>
<keyword evidence="5" id="KW-0678">Repressor</keyword>
<comment type="similarity">
    <text evidence="3">Belongs to the retinoblastoma protein (RB) family.</text>
</comment>
<dbReference type="Pfam" id="PF04560">
    <property type="entry name" value="RNA_pol_Rpb2_7"/>
    <property type="match status" value="1"/>
</dbReference>
<comment type="caution">
    <text evidence="23">The sequence shown here is derived from an EMBL/GenBank/DDBJ whole genome shotgun (WGS) entry which is preliminary data.</text>
</comment>
<keyword evidence="9" id="KW-0863">Zinc-finger</keyword>
<dbReference type="InterPro" id="IPR037034">
    <property type="entry name" value="RNA_pol_Rpb2_2_sf"/>
</dbReference>
<dbReference type="InterPro" id="IPR007645">
    <property type="entry name" value="RNA_pol_Rpb2_3"/>
</dbReference>
<evidence type="ECO:0000256" key="8">
    <source>
        <dbReference type="ARBA" id="ARBA00022723"/>
    </source>
</evidence>
<keyword evidence="4 18" id="KW-0240">DNA-directed RNA polymerase</keyword>
<dbReference type="InterPro" id="IPR014724">
    <property type="entry name" value="RNA_pol_RPB2_OB-fold"/>
</dbReference>
<dbReference type="FunFam" id="1.10.472.140:FF:000003">
    <property type="entry name" value="Retinoblastoma-related protein 1"/>
    <property type="match status" value="1"/>
</dbReference>
<organism evidence="23 24">
    <name type="scientific">Tripterygium wilfordii</name>
    <name type="common">Thunder God vine</name>
    <dbReference type="NCBI Taxonomy" id="458696"/>
    <lineage>
        <taxon>Eukaryota</taxon>
        <taxon>Viridiplantae</taxon>
        <taxon>Streptophyta</taxon>
        <taxon>Embryophyta</taxon>
        <taxon>Tracheophyta</taxon>
        <taxon>Spermatophyta</taxon>
        <taxon>Magnoliopsida</taxon>
        <taxon>eudicotyledons</taxon>
        <taxon>Gunneridae</taxon>
        <taxon>Pentapetalae</taxon>
        <taxon>rosids</taxon>
        <taxon>fabids</taxon>
        <taxon>Celastrales</taxon>
        <taxon>Celastraceae</taxon>
        <taxon>Tripterygium</taxon>
    </lineage>
</organism>
<keyword evidence="6 18" id="KW-0808">Transferase</keyword>
<evidence type="ECO:0000313" key="24">
    <source>
        <dbReference type="Proteomes" id="UP000593562"/>
    </source>
</evidence>
<keyword evidence="8" id="KW-0479">Metal-binding</keyword>
<dbReference type="FunFam" id="3.90.1800.10:FF:000004">
    <property type="entry name" value="DNA-directed RNA polymerase subunit beta"/>
    <property type="match status" value="1"/>
</dbReference>
<dbReference type="GO" id="GO:0000977">
    <property type="term" value="F:RNA polymerase II transcription regulatory region sequence-specific DNA binding"/>
    <property type="evidence" value="ECO:0007669"/>
    <property type="project" value="TreeGrafter"/>
</dbReference>
<dbReference type="InParanoid" id="A0A7J7CHX4"/>
<dbReference type="GO" id="GO:0006351">
    <property type="term" value="P:DNA-templated transcription"/>
    <property type="evidence" value="ECO:0007669"/>
    <property type="project" value="InterPro"/>
</dbReference>
<keyword evidence="10" id="KW-0862">Zinc</keyword>
<feature type="domain" description="Retinoblastoma-associated protein A-box" evidence="22">
    <location>
        <begin position="427"/>
        <end position="628"/>
    </location>
</feature>
<dbReference type="SMART" id="SM01368">
    <property type="entry name" value="RB_A"/>
    <property type="match status" value="1"/>
</dbReference>
<evidence type="ECO:0000256" key="11">
    <source>
        <dbReference type="ARBA" id="ARBA00023015"/>
    </source>
</evidence>
<evidence type="ECO:0000256" key="2">
    <source>
        <dbReference type="ARBA" id="ARBA00006835"/>
    </source>
</evidence>
<comment type="similarity">
    <text evidence="2 18">Belongs to the RNA polymerase beta chain family.</text>
</comment>
<evidence type="ECO:0000256" key="4">
    <source>
        <dbReference type="ARBA" id="ARBA00022478"/>
    </source>
</evidence>
<dbReference type="Pfam" id="PF01857">
    <property type="entry name" value="RB_B"/>
    <property type="match status" value="1"/>
</dbReference>
<comment type="catalytic activity">
    <reaction evidence="16 18">
        <text>RNA(n) + a ribonucleoside 5'-triphosphate = RNA(n+1) + diphosphate</text>
        <dbReference type="Rhea" id="RHEA:21248"/>
        <dbReference type="Rhea" id="RHEA-COMP:14527"/>
        <dbReference type="Rhea" id="RHEA-COMP:17342"/>
        <dbReference type="ChEBI" id="CHEBI:33019"/>
        <dbReference type="ChEBI" id="CHEBI:61557"/>
        <dbReference type="ChEBI" id="CHEBI:140395"/>
        <dbReference type="EC" id="2.7.7.6"/>
    </reaction>
</comment>
<dbReference type="Gene3D" id="3.90.1100.10">
    <property type="match status" value="2"/>
</dbReference>
<proteinExistence type="inferred from homology"/>
<evidence type="ECO:0000259" key="21">
    <source>
        <dbReference type="SMART" id="SM01367"/>
    </source>
</evidence>
<dbReference type="Gene3D" id="1.10.472.10">
    <property type="entry name" value="Cyclin-like"/>
    <property type="match status" value="2"/>
</dbReference>
<dbReference type="GO" id="GO:0005634">
    <property type="term" value="C:nucleus"/>
    <property type="evidence" value="ECO:0007669"/>
    <property type="project" value="UniProtKB-SubCell"/>
</dbReference>
<dbReference type="Gene3D" id="2.40.50.150">
    <property type="match status" value="1"/>
</dbReference>
<dbReference type="GO" id="GO:0032549">
    <property type="term" value="F:ribonucleoside binding"/>
    <property type="evidence" value="ECO:0007669"/>
    <property type="project" value="InterPro"/>
</dbReference>
<feature type="domain" description="Cyclin-like" evidence="20">
    <location>
        <begin position="763"/>
        <end position="873"/>
    </location>
</feature>
<dbReference type="PANTHER" id="PTHR13742">
    <property type="entry name" value="RETINOBLASTOMA-ASSOCIATED PROTEIN RB -RELATED"/>
    <property type="match status" value="1"/>
</dbReference>
<dbReference type="InterPro" id="IPR002720">
    <property type="entry name" value="RB_A"/>
</dbReference>
<feature type="compositionally biased region" description="Polar residues" evidence="19">
    <location>
        <begin position="396"/>
        <end position="412"/>
    </location>
</feature>
<accession>A0A7J7CHX4</accession>
<dbReference type="SUPFAM" id="SSF47954">
    <property type="entry name" value="Cyclin-like"/>
    <property type="match status" value="2"/>
</dbReference>
<comment type="subcellular location">
    <subcellularLocation>
        <location evidence="1">Nucleus</location>
    </subcellularLocation>
</comment>
<evidence type="ECO:0000256" key="12">
    <source>
        <dbReference type="ARBA" id="ARBA00023163"/>
    </source>
</evidence>
<evidence type="ECO:0000256" key="3">
    <source>
        <dbReference type="ARBA" id="ARBA00009475"/>
    </source>
</evidence>
<feature type="region of interest" description="Disordered" evidence="19">
    <location>
        <begin position="396"/>
        <end position="427"/>
    </location>
</feature>
<reference evidence="23 24" key="1">
    <citation type="journal article" date="2020" name="Nat. Commun.">
        <title>Genome of Tripterygium wilfordii and identification of cytochrome P450 involved in triptolide biosynthesis.</title>
        <authorList>
            <person name="Tu L."/>
            <person name="Su P."/>
            <person name="Zhang Z."/>
            <person name="Gao L."/>
            <person name="Wang J."/>
            <person name="Hu T."/>
            <person name="Zhou J."/>
            <person name="Zhang Y."/>
            <person name="Zhao Y."/>
            <person name="Liu Y."/>
            <person name="Song Y."/>
            <person name="Tong Y."/>
            <person name="Lu Y."/>
            <person name="Yang J."/>
            <person name="Xu C."/>
            <person name="Jia M."/>
            <person name="Peters R.J."/>
            <person name="Huang L."/>
            <person name="Gao W."/>
        </authorList>
    </citation>
    <scope>NUCLEOTIDE SEQUENCE [LARGE SCALE GENOMIC DNA]</scope>
    <source>
        <strain evidence="24">cv. XIE 37</strain>
        <tissue evidence="23">Leaf</tissue>
    </source>
</reference>
<dbReference type="GO" id="GO:0003899">
    <property type="term" value="F:DNA-directed RNA polymerase activity"/>
    <property type="evidence" value="ECO:0007669"/>
    <property type="project" value="UniProtKB-EC"/>
</dbReference>
<evidence type="ECO:0000256" key="19">
    <source>
        <dbReference type="SAM" id="MobiDB-lite"/>
    </source>
</evidence>
<dbReference type="Pfam" id="PF04561">
    <property type="entry name" value="RNA_pol_Rpb2_2"/>
    <property type="match status" value="1"/>
</dbReference>
<protein>
    <recommendedName>
        <fullName evidence="18">DNA-directed RNA polymerase subunit beta</fullName>
        <ecNumber evidence="18">2.7.7.6</ecNumber>
    </recommendedName>
</protein>
<dbReference type="FunFam" id="1.10.472.10:FF:000030">
    <property type="entry name" value="Retinoblastoma-related protein 1"/>
    <property type="match status" value="1"/>
</dbReference>
<dbReference type="Pfam" id="PF01858">
    <property type="entry name" value="RB_A"/>
    <property type="match status" value="1"/>
</dbReference>
<dbReference type="EMBL" id="JAAARO010000016">
    <property type="protein sequence ID" value="KAF5733647.1"/>
    <property type="molecule type" value="Genomic_DNA"/>
</dbReference>
<dbReference type="GO" id="GO:0005667">
    <property type="term" value="C:transcription regulator complex"/>
    <property type="evidence" value="ECO:0007669"/>
    <property type="project" value="TreeGrafter"/>
</dbReference>
<feature type="domain" description="Retinoblastoma-associated protein N-terminal" evidence="21">
    <location>
        <begin position="96"/>
        <end position="245"/>
    </location>
</feature>
<dbReference type="GO" id="GO:0000785">
    <property type="term" value="C:chromatin"/>
    <property type="evidence" value="ECO:0007669"/>
    <property type="project" value="TreeGrafter"/>
</dbReference>
<dbReference type="InterPro" id="IPR013763">
    <property type="entry name" value="Cyclin-like_dom"/>
</dbReference>
<dbReference type="InterPro" id="IPR015712">
    <property type="entry name" value="DNA-dir_RNA_pol_su2"/>
</dbReference>
<dbReference type="Pfam" id="PF06883">
    <property type="entry name" value="RNA_pol_Rpa2_4"/>
    <property type="match status" value="1"/>
</dbReference>
<dbReference type="SUPFAM" id="SSF64484">
    <property type="entry name" value="beta and beta-prime subunits of DNA dependent RNA-polymerase"/>
    <property type="match status" value="1"/>
</dbReference>
<dbReference type="InterPro" id="IPR007644">
    <property type="entry name" value="RNA_pol_bsu_protrusion"/>
</dbReference>
<dbReference type="InterPro" id="IPR007641">
    <property type="entry name" value="RNA_pol_Rpb2_7"/>
</dbReference>
<dbReference type="Gene3D" id="3.90.1110.10">
    <property type="entry name" value="RNA polymerase Rpb2, domain 2"/>
    <property type="match status" value="1"/>
</dbReference>
<dbReference type="Pfam" id="PF00562">
    <property type="entry name" value="RNA_pol_Rpb2_6"/>
    <property type="match status" value="1"/>
</dbReference>
<dbReference type="InterPro" id="IPR028309">
    <property type="entry name" value="RB_fam"/>
</dbReference>
<evidence type="ECO:0000256" key="14">
    <source>
        <dbReference type="ARBA" id="ARBA00023306"/>
    </source>
</evidence>
<dbReference type="InterPro" id="IPR007121">
    <property type="entry name" value="RNA_pol_bsu_CS"/>
</dbReference>
<evidence type="ECO:0000256" key="1">
    <source>
        <dbReference type="ARBA" id="ARBA00004123"/>
    </source>
</evidence>
<dbReference type="Gene3D" id="3.90.1800.10">
    <property type="entry name" value="RNA polymerase alpha subunit dimerisation domain"/>
    <property type="match status" value="1"/>
</dbReference>
<dbReference type="Pfam" id="PF11934">
    <property type="entry name" value="DUF3452"/>
    <property type="match status" value="1"/>
</dbReference>
<evidence type="ECO:0000256" key="17">
    <source>
        <dbReference type="ARBA" id="ARBA00058576"/>
    </source>
</evidence>
<comment type="function">
    <text evidence="18">DNA-dependent RNA polymerase catalyzes the transcription of DNA into RNA using the four ribonucleoside triphosphates as substrates.</text>
</comment>
<keyword evidence="7 18" id="KW-0548">Nucleotidyltransferase</keyword>
<dbReference type="InterPro" id="IPR024599">
    <property type="entry name" value="RB_N"/>
</dbReference>
<evidence type="ECO:0000256" key="15">
    <source>
        <dbReference type="ARBA" id="ARBA00025018"/>
    </source>
</evidence>
<dbReference type="GO" id="GO:0009561">
    <property type="term" value="P:megagametogenesis"/>
    <property type="evidence" value="ECO:0007669"/>
    <property type="project" value="UniProtKB-ARBA"/>
</dbReference>
<evidence type="ECO:0000256" key="6">
    <source>
        <dbReference type="ARBA" id="ARBA00022679"/>
    </source>
</evidence>
<dbReference type="PANTHER" id="PTHR13742:SF17">
    <property type="entry name" value="RE32990P-RELATED"/>
    <property type="match status" value="1"/>
</dbReference>
<dbReference type="GO" id="GO:0030154">
    <property type="term" value="P:cell differentiation"/>
    <property type="evidence" value="ECO:0007669"/>
    <property type="project" value="TreeGrafter"/>
</dbReference>
<dbReference type="FunFam" id="3.90.1100.10:FF:000028">
    <property type="entry name" value="DNA-directed RNA polymerase subunit beta"/>
    <property type="match status" value="1"/>
</dbReference>
<evidence type="ECO:0000256" key="18">
    <source>
        <dbReference type="RuleBase" id="RU363031"/>
    </source>
</evidence>
<feature type="region of interest" description="Disordered" evidence="19">
    <location>
        <begin position="1"/>
        <end position="29"/>
    </location>
</feature>
<dbReference type="FunCoup" id="A0A7J7CHX4">
    <property type="interactions" value="4068"/>
</dbReference>
<dbReference type="PROSITE" id="PS01166">
    <property type="entry name" value="RNA_POL_BETA"/>
    <property type="match status" value="1"/>
</dbReference>
<dbReference type="FunFam" id="1.10.472.10:FF:000067">
    <property type="entry name" value="Retinoblastoma-related protein 1"/>
    <property type="match status" value="1"/>
</dbReference>
<dbReference type="GO" id="GO:0006357">
    <property type="term" value="P:regulation of transcription by RNA polymerase II"/>
    <property type="evidence" value="ECO:0007669"/>
    <property type="project" value="InterPro"/>
</dbReference>
<sequence length="2139" mass="238603">MDPAASKKMEGVKSDVADAPGNSSSNNREMEAAEARFMELCKSGFSLDDDTCSQAVKLFKETEKLLLTNMSAFGNGMPEEAERFWFAFVLYSVKRLREKNEDNAQQGADGSGFNLCQILRVLKLSLVDFLKELPQFVVRAGPLLSNVYGADWESRLEAKELQVNYEHLNNLSRLYKRAYLEFFLTSDAKDDGKVTFGSLTGNVSDYHRFGWLLFLALRTHTFSRAKDLVTCTNGLVSVLAILLIHVPVRFRKFSIHEFPGFVKKGDKDVDLPASLCNIYETSEDDLRKIMGMANNLITDILKKTPLTASECKTENLESIDTDGLTYFDDLMEESSLSSSLNILEKDYDDALLNKGGLDERIFISEDSLLGSAGTLSSGTVNSGGVKRKYDSITSPAKTITSPLSPHRSSASHANGIPSGANSKLAATPVSTTMTTAKWLRTIISPLPPKPSADLERFLASCDKDMTNDIMRRANIILEAIFPSSALGERCVTGRLQIANPMDNIWAEERRLEAKKLYCRVLETMCKAEAQILHATNLTSLLTNERFHRCMLACSAELVLATHKTVTMLFPAVLDRTGITSFDLSKIIESFIRHEESLPRELRRHLNSLEERLLESMVWEKGSSMYNSLMVAKPSLSAEINRLGLLAEPMLSLDAIALHINFSSGRLPTVPSFQKHETYPGQNGDVRSPKRPCTDYRSVLVERNSFTSPVKDRLLAFSNLKSKLPPLQSAFASPTRPSPSGGGETCAETGINIFFSKINKLAAVRINGMVERLQLSQQIRESVYCLFQQILVRQTSLFFNRHIDQIILCCFYGVAKINQLNLTFKEIIYNYRKQPQCKPQVFRSVFVDWSSARHNSRKGQDHVDIITFYNEIFIPSVKPLVLEIGPVGSASKISCGPAINTTNDGHCPGSPKVSYFPSLPDMSPKKVSTTHNVYVSPLRTSKMDALICHSAKSYYACVGESTHAYQSPSKDLTAINNRLNGNRKIRGMLNFDDADVGLVSDSMVANSLYLQNGSCASSSGSFIPIEVGFQQLSPVKEGTVKNMNTPLLPFECRQAKISYAGKFTADVCFQYGGAGAAVIRENFNLGHFPVMLMSMLCHLKSADPKILVSCKEEPTEMGGYFILNGLERVFRLVILPKRNYPMSMVRSSFSERREGYTDKAVVIRCVREDMSAVTVKLYYLRNGSARLGFWIRNREYMLPVGIVLKALVDTSDREIYENLTCFYDEKYEKVKGAVGTPLVGERAKIILDELRDLSLFTRTQCRHHIGQHFREVMIGLEKKSFSDVADAVLKDYIFVHLNNNDDKFNLLIFMVQKLFSLIDQTSVPDNSDSLQNQEALLPGHLITIYLKEKLEEWLQKAKKLLEDEISDKSPKKAFDLCSLAHVKKVIDKNPLKQIGPAIEAMLRSGGLATQSGLDLQQRAGFTVQAERLNFLRFISFFRSVHRGTSFAGLRTTSVRKLLPESWGFLCPVHTPDGEPCGLLNHMTCTCRITSHIDSKRGNRDFFKIRASILNVLVGIGMTSSLPKLVKAGPPQILHVLLDGRVVGVIPSSEAEKVVSHLRKLKVLASSVIPDDLEVGYVPLSLGGAYPGLYLFTNPSRFVRPVKNLSIPSNESQNIELIGPFEQVFMEIRCPDGGDGGRKNAFPATHEEIHPTGMLSVVANLTPWSEHNQSPRNMYQCQMAKQTMAFSSVALQFRADQKLYHLQTPQSPIVRTSSYTKYSMDEHPSGTNAIVAVLAYTGYDMEDAMILNKSSVDRGMCHGEIYQTETIDLCDGKSKSDRIFRRSNIDKSVLPLIDADGLPYVGQIIHPNEPYCSIYNETTSTTKTNNRKGSESVIVDYVAVDTKNKKDIQKVNIRFRHPRNPVIGDKFSSRHGQKGVCSQLWPDIDMPFSGVTGMRPDLIINPHAFPSRMTIAMLLESIAAKGGSLHGRFMDATPFASSVKERANERDTTSESKSLVDELGELLREKGFNYHGSEVLYSGVYGIELTCEIFIGPVYYQRLRHMVSDKYQVRSTGRVDHATRQPIKGRKHGGGIRFGEMERDAMLAHGAAYLLHDRLHTCSDYHVADLCSLCGSILTTVYNQSQKRPVRQIGGLPPGRAPKKVTCNACQTNKGMETVAMPYVFRYLAAELAAMNIKMTLQLKE</sequence>
<dbReference type="InterPro" id="IPR002719">
    <property type="entry name" value="RB_B"/>
</dbReference>
<dbReference type="FunFam" id="3.90.1110.10:FF:000007">
    <property type="entry name" value="DNA-directed RNA polymerase subunit beta"/>
    <property type="match status" value="1"/>
</dbReference>
<dbReference type="FunFam" id="2.40.270.10:FF:000011">
    <property type="entry name" value="DNA-directed RNA polymerase subunit beta"/>
    <property type="match status" value="1"/>
</dbReference>
<evidence type="ECO:0000259" key="22">
    <source>
        <dbReference type="SMART" id="SM01368"/>
    </source>
</evidence>
<dbReference type="Gene3D" id="2.40.270.10">
    <property type="entry name" value="DNA-directed RNA polymerase, subunit 2, domain 6"/>
    <property type="match status" value="1"/>
</dbReference>
<dbReference type="GO" id="GO:0032875">
    <property type="term" value="P:regulation of DNA endoreduplication"/>
    <property type="evidence" value="ECO:0007669"/>
    <property type="project" value="UniProtKB-ARBA"/>
</dbReference>
<evidence type="ECO:0000256" key="5">
    <source>
        <dbReference type="ARBA" id="ARBA00022491"/>
    </source>
</evidence>
<dbReference type="Gene3D" id="1.10.472.140">
    <property type="match status" value="1"/>
</dbReference>
<keyword evidence="13" id="KW-0539">Nucleus</keyword>
<dbReference type="GO" id="GO:0008270">
    <property type="term" value="F:zinc ion binding"/>
    <property type="evidence" value="ECO:0007669"/>
    <property type="project" value="UniProtKB-KW"/>
</dbReference>
<keyword evidence="11" id="KW-0805">Transcription regulation</keyword>
<dbReference type="SMART" id="SM00385">
    <property type="entry name" value="CYCLIN"/>
    <property type="match status" value="1"/>
</dbReference>
<dbReference type="CDD" id="cd20601">
    <property type="entry name" value="CYCLIN_AtRBR_like"/>
    <property type="match status" value="1"/>
</dbReference>
<keyword evidence="24" id="KW-1185">Reference proteome</keyword>
<evidence type="ECO:0000256" key="9">
    <source>
        <dbReference type="ARBA" id="ARBA00022771"/>
    </source>
</evidence>
<dbReference type="InterPro" id="IPR007642">
    <property type="entry name" value="RNA_pol_Rpb2_2"/>
</dbReference>
<dbReference type="Proteomes" id="UP000593562">
    <property type="component" value="Unassembled WGS sequence"/>
</dbReference>
<dbReference type="GO" id="GO:2000134">
    <property type="term" value="P:negative regulation of G1/S transition of mitotic cell cycle"/>
    <property type="evidence" value="ECO:0007669"/>
    <property type="project" value="TreeGrafter"/>
</dbReference>
<evidence type="ECO:0000259" key="20">
    <source>
        <dbReference type="SMART" id="SM00385"/>
    </source>
</evidence>
<dbReference type="InterPro" id="IPR037033">
    <property type="entry name" value="DNA-dir_RNAP_su2_hyb_sf"/>
</dbReference>
<keyword evidence="12 18" id="KW-0804">Transcription</keyword>
<dbReference type="Pfam" id="PF04563">
    <property type="entry name" value="RNA_pol_Rpb2_1"/>
    <property type="match status" value="1"/>
</dbReference>
<comment type="function">
    <text evidence="17">Essential for the completion of the three rounds of mitosis in female megaspores required for the development of mature gametophytes.</text>
</comment>
<evidence type="ECO:0000256" key="13">
    <source>
        <dbReference type="ARBA" id="ARBA00023242"/>
    </source>
</evidence>
<feature type="compositionally biased region" description="Basic and acidic residues" evidence="19">
    <location>
        <begin position="1"/>
        <end position="16"/>
    </location>
</feature>
<gene>
    <name evidence="23" type="ORF">HS088_TW16G00087</name>
</gene>
<evidence type="ECO:0000313" key="23">
    <source>
        <dbReference type="EMBL" id="KAF5733647.1"/>
    </source>
</evidence>
<evidence type="ECO:0000256" key="7">
    <source>
        <dbReference type="ARBA" id="ARBA00022695"/>
    </source>
</evidence>
<dbReference type="FunFam" id="2.40.270.10:FF:000006">
    <property type="entry name" value="DNA-directed RNA polymerase subunit beta"/>
    <property type="match status" value="1"/>
</dbReference>
<dbReference type="EC" id="2.7.7.6" evidence="18"/>
<evidence type="ECO:0000256" key="10">
    <source>
        <dbReference type="ARBA" id="ARBA00022833"/>
    </source>
</evidence>
<dbReference type="SMART" id="SM01367">
    <property type="entry name" value="DUF3452"/>
    <property type="match status" value="1"/>
</dbReference>
<dbReference type="GO" id="GO:0000428">
    <property type="term" value="C:DNA-directed RNA polymerase complex"/>
    <property type="evidence" value="ECO:0007669"/>
    <property type="project" value="UniProtKB-KW"/>
</dbReference>
<dbReference type="Pfam" id="PF04565">
    <property type="entry name" value="RNA_pol_Rpb2_3"/>
    <property type="match status" value="1"/>
</dbReference>
<comment type="function">
    <text evidence="15">Regulator of biological processes that recruits a histone deacetylase to control gene transcription. May play a role in the entry into mitosis, negatively regulating the cell proliferation. Formation of stable complexes with geminiviridae replication-associated proteins may create a cellular environment which favors viral DNA replication.</text>
</comment>
<dbReference type="InterPro" id="IPR036915">
    <property type="entry name" value="Cyclin-like_sf"/>
</dbReference>
<name>A0A7J7CHX4_TRIWF</name>
<dbReference type="InterPro" id="IPR007120">
    <property type="entry name" value="DNA-dir_RNAP_su2_dom"/>
</dbReference>